<keyword evidence="2" id="KW-0812">Transmembrane</keyword>
<keyword evidence="2" id="KW-0472">Membrane</keyword>
<keyword evidence="3" id="KW-0732">Signal</keyword>
<feature type="region of interest" description="Disordered" evidence="1">
    <location>
        <begin position="841"/>
        <end position="891"/>
    </location>
</feature>
<feature type="chain" id="PRO_5047169339" description="Galactose oxidase" evidence="3">
    <location>
        <begin position="26"/>
        <end position="988"/>
    </location>
</feature>
<dbReference type="EMBL" id="JBBPHU010000002">
    <property type="protein sequence ID" value="KAK7522000.1"/>
    <property type="molecule type" value="Genomic_DNA"/>
</dbReference>
<name>A0ABR1KUZ4_9PEZI</name>
<evidence type="ECO:0000313" key="5">
    <source>
        <dbReference type="Proteomes" id="UP001363622"/>
    </source>
</evidence>
<feature type="transmembrane region" description="Helical" evidence="2">
    <location>
        <begin position="445"/>
        <end position="468"/>
    </location>
</feature>
<feature type="region of interest" description="Disordered" evidence="1">
    <location>
        <begin position="745"/>
        <end position="811"/>
    </location>
</feature>
<evidence type="ECO:0000256" key="3">
    <source>
        <dbReference type="SAM" id="SignalP"/>
    </source>
</evidence>
<protein>
    <recommendedName>
        <fullName evidence="6">Galactose oxidase</fullName>
    </recommendedName>
</protein>
<dbReference type="Proteomes" id="UP001363622">
    <property type="component" value="Unassembled WGS sequence"/>
</dbReference>
<feature type="region of interest" description="Disordered" evidence="1">
    <location>
        <begin position="546"/>
        <end position="704"/>
    </location>
</feature>
<evidence type="ECO:0008006" key="6">
    <source>
        <dbReference type="Google" id="ProtNLM"/>
    </source>
</evidence>
<keyword evidence="2" id="KW-1133">Transmembrane helix</keyword>
<comment type="caution">
    <text evidence="4">The sequence shown here is derived from an EMBL/GenBank/DDBJ whole genome shotgun (WGS) entry which is preliminary data.</text>
</comment>
<feature type="region of interest" description="Disordered" evidence="1">
    <location>
        <begin position="924"/>
        <end position="951"/>
    </location>
</feature>
<dbReference type="Gene3D" id="2.120.10.80">
    <property type="entry name" value="Kelch-type beta propeller"/>
    <property type="match status" value="1"/>
</dbReference>
<feature type="compositionally biased region" description="Low complexity" evidence="1">
    <location>
        <begin position="687"/>
        <end position="704"/>
    </location>
</feature>
<proteinExistence type="predicted"/>
<keyword evidence="5" id="KW-1185">Reference proteome</keyword>
<evidence type="ECO:0000313" key="4">
    <source>
        <dbReference type="EMBL" id="KAK7522000.1"/>
    </source>
</evidence>
<evidence type="ECO:0000256" key="1">
    <source>
        <dbReference type="SAM" id="MobiDB-lite"/>
    </source>
</evidence>
<feature type="compositionally biased region" description="Polar residues" evidence="1">
    <location>
        <begin position="760"/>
        <end position="770"/>
    </location>
</feature>
<feature type="non-terminal residue" evidence="4">
    <location>
        <position position="988"/>
    </location>
</feature>
<sequence length="988" mass="106034">MLDALRLFELSVGLLLFVRSVPVSAQLPYDPTRIIQTPKNNDLVYIFRPAPDTSNHAQLLSLDVSSKLSSSNLDFNTLGATLPFSSTGSAAYTAVGEENGDLRVYSGNCNDGVEGAKIWKFNVDKNSKEGNGIWIEGEVASQNGKAGSAMAPMFLSAGISFSSNVGGQDPSLYFFGGMCPSQNATQDDWQSAASYSNYVIQAEANNSTNLTLAVDETQGPPVPEAGFALVSLPPTYSNSSDGSQEQQQNFVLVGGHTRSAFINMSQIALYSLPQKSWTYIGVEQPIDGHTDLAKRDSTSVEPRSGHSAVLSEDGTKIVVLGGWVGDVYTPAEPQLAVLNVGEGYGGTGAWSWSIPTTSGSGIASGSGIYGHGATLLSGDVLMVAGGYLITSSSARFLPRTVLKENSQPYFFNISSNTWIAEYDPSQASSSNSTAGSDTASGTSKVGLGAGLGIGLAAVLAMTVFYFWYKRHLKKHRQLREKEIETLSRAAHRYHGLHSYDDEFHNDYMNDHDAAALAPNPWFNGRQGWKGRAPFEAERTGLLVEIPSPTRGLRRSMSGRQSQAPPPPPPPPRFDEAKNRVPARIPPIDELEEDDVEAIGRTRMSEMSQRPFQKRLSLSNPPVLDPFSDPEPLRSHPVYFPPTAGSPGKKPVVEAGPSTLPQSHAADRSVQISPEKSDRTESNLSDQSGRSGRSKNSSSTSAASVVRTLSNASAALIASFTNPFSHDRQQLSLQIPPPVPMTIPRESGESITGSGRADADSFTTARSSLGGLQSEGEALLGGRAEDPTTEIATDSGNISHGKLPHYPSTDTLELSTPIDNSFATKDRSKSWIGSVRLALARVPSHRDRSQSLTSGYHLSGFDQDSRAATGGPSTASPSVSKPPRRAASDASFWHSRGRKAWAEDTSSPLFSTSRGNILDERDWAVATPDPEAKRETLFSDSDGTILRPTEGDDSEWDIEAASENRLVQMLFTVPRQRLRVVNADVGDTS</sequence>
<gene>
    <name evidence="4" type="ORF">IWZ03DRAFT_342205</name>
</gene>
<feature type="signal peptide" evidence="3">
    <location>
        <begin position="1"/>
        <end position="25"/>
    </location>
</feature>
<feature type="compositionally biased region" description="Polar residues" evidence="1">
    <location>
        <begin position="604"/>
        <end position="619"/>
    </location>
</feature>
<dbReference type="InterPro" id="IPR011043">
    <property type="entry name" value="Gal_Oxase/kelch_b-propeller"/>
</dbReference>
<accession>A0ABR1KUZ4</accession>
<dbReference type="SUPFAM" id="SSF50965">
    <property type="entry name" value="Galactose oxidase, central domain"/>
    <property type="match status" value="1"/>
</dbReference>
<reference evidence="4 5" key="1">
    <citation type="submission" date="2024-04" db="EMBL/GenBank/DDBJ databases">
        <title>Phyllosticta paracitricarpa is synonymous to the EU quarantine fungus P. citricarpa based on phylogenomic analyses.</title>
        <authorList>
            <consortium name="Lawrence Berkeley National Laboratory"/>
            <person name="Van Ingen-Buijs V.A."/>
            <person name="Van Westerhoven A.C."/>
            <person name="Haridas S."/>
            <person name="Skiadas P."/>
            <person name="Martin F."/>
            <person name="Groenewald J.Z."/>
            <person name="Crous P.W."/>
            <person name="Seidl M.F."/>
        </authorList>
    </citation>
    <scope>NUCLEOTIDE SEQUENCE [LARGE SCALE GENOMIC DNA]</scope>
    <source>
        <strain evidence="4 5">CBS 123371</strain>
    </source>
</reference>
<evidence type="ECO:0000256" key="2">
    <source>
        <dbReference type="SAM" id="Phobius"/>
    </source>
</evidence>
<dbReference type="InterPro" id="IPR015915">
    <property type="entry name" value="Kelch-typ_b-propeller"/>
</dbReference>
<organism evidence="4 5">
    <name type="scientific">Phyllosticta citriasiana</name>
    <dbReference type="NCBI Taxonomy" id="595635"/>
    <lineage>
        <taxon>Eukaryota</taxon>
        <taxon>Fungi</taxon>
        <taxon>Dikarya</taxon>
        <taxon>Ascomycota</taxon>
        <taxon>Pezizomycotina</taxon>
        <taxon>Dothideomycetes</taxon>
        <taxon>Dothideomycetes incertae sedis</taxon>
        <taxon>Botryosphaeriales</taxon>
        <taxon>Phyllostictaceae</taxon>
        <taxon>Phyllosticta</taxon>
    </lineage>
</organism>